<keyword evidence="1" id="KW-0479">Metal-binding</keyword>
<dbReference type="EMBL" id="JAQQAF010000004">
    <property type="protein sequence ID" value="KAJ8491149.1"/>
    <property type="molecule type" value="Genomic_DNA"/>
</dbReference>
<dbReference type="InterPro" id="IPR013087">
    <property type="entry name" value="Znf_C2H2_type"/>
</dbReference>
<evidence type="ECO:0000256" key="1">
    <source>
        <dbReference type="PROSITE-ProRule" id="PRU00042"/>
    </source>
</evidence>
<evidence type="ECO:0000313" key="3">
    <source>
        <dbReference type="EMBL" id="KAJ8491149.1"/>
    </source>
</evidence>
<keyword evidence="1" id="KW-0863">Zinc-finger</keyword>
<reference evidence="3 4" key="1">
    <citation type="submission" date="2022-12" db="EMBL/GenBank/DDBJ databases">
        <title>Chromosome-scale assembly of the Ensete ventricosum genome.</title>
        <authorList>
            <person name="Dussert Y."/>
            <person name="Stocks J."/>
            <person name="Wendawek A."/>
            <person name="Woldeyes F."/>
            <person name="Nichols R.A."/>
            <person name="Borrell J.S."/>
        </authorList>
    </citation>
    <scope>NUCLEOTIDE SEQUENCE [LARGE SCALE GENOMIC DNA]</scope>
    <source>
        <strain evidence="4">cv. Maze</strain>
        <tissue evidence="3">Seeds</tissue>
    </source>
</reference>
<organism evidence="3 4">
    <name type="scientific">Ensete ventricosum</name>
    <name type="common">Abyssinian banana</name>
    <name type="synonym">Musa ensete</name>
    <dbReference type="NCBI Taxonomy" id="4639"/>
    <lineage>
        <taxon>Eukaryota</taxon>
        <taxon>Viridiplantae</taxon>
        <taxon>Streptophyta</taxon>
        <taxon>Embryophyta</taxon>
        <taxon>Tracheophyta</taxon>
        <taxon>Spermatophyta</taxon>
        <taxon>Magnoliopsida</taxon>
        <taxon>Liliopsida</taxon>
        <taxon>Zingiberales</taxon>
        <taxon>Musaceae</taxon>
        <taxon>Ensete</taxon>
    </lineage>
</organism>
<gene>
    <name evidence="3" type="ORF">OPV22_012870</name>
</gene>
<dbReference type="AlphaFoldDB" id="A0AAV8PLW1"/>
<proteinExistence type="predicted"/>
<protein>
    <recommendedName>
        <fullName evidence="2">C2H2-type domain-containing protein</fullName>
    </recommendedName>
</protein>
<dbReference type="PROSITE" id="PS50157">
    <property type="entry name" value="ZINC_FINGER_C2H2_2"/>
    <property type="match status" value="1"/>
</dbReference>
<name>A0AAV8PLW1_ENSVE</name>
<evidence type="ECO:0000313" key="4">
    <source>
        <dbReference type="Proteomes" id="UP001222027"/>
    </source>
</evidence>
<feature type="domain" description="C2H2-type" evidence="2">
    <location>
        <begin position="51"/>
        <end position="78"/>
    </location>
</feature>
<keyword evidence="4" id="KW-1185">Reference proteome</keyword>
<evidence type="ECO:0000259" key="2">
    <source>
        <dbReference type="PROSITE" id="PS50157"/>
    </source>
</evidence>
<accession>A0AAV8PLW1</accession>
<dbReference type="Proteomes" id="UP001222027">
    <property type="component" value="Unassembled WGS sequence"/>
</dbReference>
<dbReference type="GO" id="GO:0008270">
    <property type="term" value="F:zinc ion binding"/>
    <property type="evidence" value="ECO:0007669"/>
    <property type="project" value="UniProtKB-KW"/>
</dbReference>
<comment type="caution">
    <text evidence="3">The sequence shown here is derived from an EMBL/GenBank/DDBJ whole genome shotgun (WGS) entry which is preliminary data.</text>
</comment>
<keyword evidence="1" id="KW-0862">Zinc</keyword>
<dbReference type="PROSITE" id="PS00028">
    <property type="entry name" value="ZINC_FINGER_C2H2_1"/>
    <property type="match status" value="1"/>
</dbReference>
<sequence length="120" mass="13420">MSSQESVLSECDDDDAPVVDTELRLGWLQYADDAIVYVPPVDTELRLRQALVCLTCNKIFTSSPELGVHQIAHDMDDIEEGVARYRERETGPVVDEEEEDDDVDLDLSLRVGGVDVILKL</sequence>